<dbReference type="Proteomes" id="UP001150603">
    <property type="component" value="Unassembled WGS sequence"/>
</dbReference>
<evidence type="ECO:0000313" key="2">
    <source>
        <dbReference type="Proteomes" id="UP001150603"/>
    </source>
</evidence>
<keyword evidence="2" id="KW-1185">Reference proteome</keyword>
<evidence type="ECO:0000313" key="1">
    <source>
        <dbReference type="EMBL" id="KAJ1942038.1"/>
    </source>
</evidence>
<accession>A0ACC1J8V7</accession>
<organism evidence="1 2">
    <name type="scientific">Linderina macrospora</name>
    <dbReference type="NCBI Taxonomy" id="4868"/>
    <lineage>
        <taxon>Eukaryota</taxon>
        <taxon>Fungi</taxon>
        <taxon>Fungi incertae sedis</taxon>
        <taxon>Zoopagomycota</taxon>
        <taxon>Kickxellomycotina</taxon>
        <taxon>Kickxellomycetes</taxon>
        <taxon>Kickxellales</taxon>
        <taxon>Kickxellaceae</taxon>
        <taxon>Linderina</taxon>
    </lineage>
</organism>
<name>A0ACC1J8V7_9FUNG</name>
<comment type="caution">
    <text evidence="1">The sequence shown here is derived from an EMBL/GenBank/DDBJ whole genome shotgun (WGS) entry which is preliminary data.</text>
</comment>
<proteinExistence type="predicted"/>
<gene>
    <name evidence="1" type="ORF">FBU59_003318</name>
</gene>
<protein>
    <submittedName>
        <fullName evidence="1">Uncharacterized protein</fullName>
    </submittedName>
</protein>
<sequence>MGKLGIQHHVRQLNWSQMPAVQQLEEVARSRRYHEIAMVCAEFDLKKPELYGICNAQWIPWFEDASNKDTRFRRNQLRQVIAARDAAPSSPFSTDSLLHVCQAMQRHRRYINGCMRQILDQHARFDSANGVVEMTASTHRLPGWARNAALRERILAHVVLWVNGRDHPPELSHLRQFEQAISSLAGRTSSVAVTAANVSLLWPTGKRGWVFCRQAPRPGEISSVDNLAFGLPVVWDRRLVIRVTALRDVQGTWAVQSLGDAMRRWSGIIGEHRRRMKAAKQRPEIHAIQVTQPVVSVRFGGEEVPVFALGRTVEASAVGGDFQIQVEAKPAARFEDERFSADIAGAAGC</sequence>
<reference evidence="1" key="1">
    <citation type="submission" date="2022-07" db="EMBL/GenBank/DDBJ databases">
        <title>Phylogenomic reconstructions and comparative analyses of Kickxellomycotina fungi.</title>
        <authorList>
            <person name="Reynolds N.K."/>
            <person name="Stajich J.E."/>
            <person name="Barry K."/>
            <person name="Grigoriev I.V."/>
            <person name="Crous P."/>
            <person name="Smith M.E."/>
        </authorList>
    </citation>
    <scope>NUCLEOTIDE SEQUENCE</scope>
    <source>
        <strain evidence="1">NRRL 5244</strain>
    </source>
</reference>
<dbReference type="EMBL" id="JANBPW010002081">
    <property type="protein sequence ID" value="KAJ1942038.1"/>
    <property type="molecule type" value="Genomic_DNA"/>
</dbReference>